<evidence type="ECO:0000313" key="7">
    <source>
        <dbReference type="EMBL" id="ABW27176.1"/>
    </source>
</evidence>
<reference evidence="7 8" key="1">
    <citation type="journal article" date="2008" name="Proc. Natl. Acad. Sci. U.S.A.">
        <title>Niche adaptation and genome expansion in the chlorophyll d-producing cyanobacterium Acaryochloris marina.</title>
        <authorList>
            <person name="Swingley W.D."/>
            <person name="Chen M."/>
            <person name="Cheung P.C."/>
            <person name="Conrad A.L."/>
            <person name="Dejesa L.C."/>
            <person name="Hao J."/>
            <person name="Honchak B.M."/>
            <person name="Karbach L.E."/>
            <person name="Kurdoglu A."/>
            <person name="Lahiri S."/>
            <person name="Mastrian S.D."/>
            <person name="Miyashita H."/>
            <person name="Page L."/>
            <person name="Ramakrishna P."/>
            <person name="Satoh S."/>
            <person name="Sattley W.M."/>
            <person name="Shimada Y."/>
            <person name="Taylor H.L."/>
            <person name="Tomo T."/>
            <person name="Tsuchiya T."/>
            <person name="Wang Z.T."/>
            <person name="Raymond J."/>
            <person name="Mimuro M."/>
            <person name="Blankenship R.E."/>
            <person name="Touchman J.W."/>
        </authorList>
    </citation>
    <scope>NUCLEOTIDE SEQUENCE [LARGE SCALE GENOMIC DNA]</scope>
    <source>
        <strain evidence="8">MBIC 11017</strain>
    </source>
</reference>
<organism evidence="7 8">
    <name type="scientific">Acaryochloris marina (strain MBIC 11017)</name>
    <dbReference type="NCBI Taxonomy" id="329726"/>
    <lineage>
        <taxon>Bacteria</taxon>
        <taxon>Bacillati</taxon>
        <taxon>Cyanobacteriota</taxon>
        <taxon>Cyanophyceae</taxon>
        <taxon>Acaryochloridales</taxon>
        <taxon>Acaryochloridaceae</taxon>
        <taxon>Acaryochloris</taxon>
    </lineage>
</organism>
<dbReference type="KEGG" id="amr:AM1_2162"/>
<dbReference type="Pfam" id="PF01694">
    <property type="entry name" value="Rhomboid"/>
    <property type="match status" value="1"/>
</dbReference>
<dbReference type="SUPFAM" id="SSF144091">
    <property type="entry name" value="Rhomboid-like"/>
    <property type="match status" value="1"/>
</dbReference>
<accession>B0BZW6</accession>
<dbReference type="STRING" id="329726.AM1_2162"/>
<dbReference type="EMBL" id="CP000828">
    <property type="protein sequence ID" value="ABW27176.1"/>
    <property type="molecule type" value="Genomic_DNA"/>
</dbReference>
<feature type="transmembrane region" description="Helical" evidence="5">
    <location>
        <begin position="84"/>
        <end position="102"/>
    </location>
</feature>
<feature type="transmembrane region" description="Helical" evidence="5">
    <location>
        <begin position="12"/>
        <end position="38"/>
    </location>
</feature>
<dbReference type="Gene3D" id="1.20.1540.10">
    <property type="entry name" value="Rhomboid-like"/>
    <property type="match status" value="1"/>
</dbReference>
<dbReference type="HOGENOM" id="CLU_067823_2_0_3"/>
<evidence type="ECO:0000313" key="8">
    <source>
        <dbReference type="Proteomes" id="UP000000268"/>
    </source>
</evidence>
<comment type="subcellular location">
    <subcellularLocation>
        <location evidence="1">Membrane</location>
        <topology evidence="1">Multi-pass membrane protein</topology>
    </subcellularLocation>
</comment>
<keyword evidence="3 5" id="KW-1133">Transmembrane helix</keyword>
<dbReference type="AlphaFoldDB" id="B0BZW6"/>
<evidence type="ECO:0000256" key="2">
    <source>
        <dbReference type="ARBA" id="ARBA00022692"/>
    </source>
</evidence>
<dbReference type="eggNOG" id="COG0705">
    <property type="taxonomic scope" value="Bacteria"/>
</dbReference>
<feature type="transmembrane region" description="Helical" evidence="5">
    <location>
        <begin position="160"/>
        <end position="179"/>
    </location>
</feature>
<feature type="domain" description="Peptidase S54 rhomboid" evidence="6">
    <location>
        <begin position="49"/>
        <end position="176"/>
    </location>
</feature>
<feature type="transmembrane region" description="Helical" evidence="5">
    <location>
        <begin position="132"/>
        <end position="154"/>
    </location>
</feature>
<sequence length="187" mass="20450">MRDQLKTQLQILGLCAVTLWSIQLINWLTGDLLIQFGIQPRSLVGLRGILFAPFLHGNFRHLIANTAPFLVLGGLVMVRRIMDFFSVSLIVMVVGGLGTWLIGGSDTLHIGASGLVFGYLGYLLFRGYFERSWPAITLSVFVAIVYGSMLFGLLPTMPHISWEGHLFGFIGGGLAAKWLTAKPKSAA</sequence>
<dbReference type="GO" id="GO:0004252">
    <property type="term" value="F:serine-type endopeptidase activity"/>
    <property type="evidence" value="ECO:0007669"/>
    <property type="project" value="InterPro"/>
</dbReference>
<name>B0BZW6_ACAM1</name>
<dbReference type="MEROPS" id="S54.029"/>
<dbReference type="InterPro" id="IPR022764">
    <property type="entry name" value="Peptidase_S54_rhomboid_dom"/>
</dbReference>
<evidence type="ECO:0000256" key="1">
    <source>
        <dbReference type="ARBA" id="ARBA00004141"/>
    </source>
</evidence>
<evidence type="ECO:0000259" key="6">
    <source>
        <dbReference type="Pfam" id="PF01694"/>
    </source>
</evidence>
<dbReference type="OrthoDB" id="465874at2"/>
<dbReference type="PANTHER" id="PTHR43731">
    <property type="entry name" value="RHOMBOID PROTEASE"/>
    <property type="match status" value="1"/>
</dbReference>
<dbReference type="InterPro" id="IPR035952">
    <property type="entry name" value="Rhomboid-like_sf"/>
</dbReference>
<keyword evidence="2 5" id="KW-0812">Transmembrane</keyword>
<evidence type="ECO:0000256" key="3">
    <source>
        <dbReference type="ARBA" id="ARBA00022989"/>
    </source>
</evidence>
<evidence type="ECO:0000256" key="4">
    <source>
        <dbReference type="ARBA" id="ARBA00023136"/>
    </source>
</evidence>
<dbReference type="Proteomes" id="UP000000268">
    <property type="component" value="Chromosome"/>
</dbReference>
<keyword evidence="8" id="KW-1185">Reference proteome</keyword>
<feature type="transmembrane region" description="Helical" evidence="5">
    <location>
        <begin position="58"/>
        <end position="77"/>
    </location>
</feature>
<dbReference type="RefSeq" id="WP_012162655.1">
    <property type="nucleotide sequence ID" value="NC_009925.1"/>
</dbReference>
<feature type="transmembrane region" description="Helical" evidence="5">
    <location>
        <begin position="108"/>
        <end position="125"/>
    </location>
</feature>
<gene>
    <name evidence="7" type="ordered locus">AM1_2162</name>
</gene>
<proteinExistence type="predicted"/>
<dbReference type="GO" id="GO:0016020">
    <property type="term" value="C:membrane"/>
    <property type="evidence" value="ECO:0007669"/>
    <property type="project" value="UniProtKB-SubCell"/>
</dbReference>
<protein>
    <submittedName>
        <fullName evidence="7">Rhomboid family protein</fullName>
    </submittedName>
</protein>
<dbReference type="InterPro" id="IPR050925">
    <property type="entry name" value="Rhomboid_protease_S54"/>
</dbReference>
<evidence type="ECO:0000256" key="5">
    <source>
        <dbReference type="SAM" id="Phobius"/>
    </source>
</evidence>
<keyword evidence="4 5" id="KW-0472">Membrane</keyword>
<dbReference type="PANTHER" id="PTHR43731:SF9">
    <property type="entry name" value="SLR1461 PROTEIN"/>
    <property type="match status" value="1"/>
</dbReference>